<evidence type="ECO:0000313" key="2">
    <source>
        <dbReference type="EMBL" id="PIO70324.1"/>
    </source>
</evidence>
<dbReference type="OrthoDB" id="5970915at2759"/>
<proteinExistence type="predicted"/>
<evidence type="ECO:0000313" key="3">
    <source>
        <dbReference type="Proteomes" id="UP000230423"/>
    </source>
</evidence>
<dbReference type="Gene3D" id="2.60.40.10">
    <property type="entry name" value="Immunoglobulins"/>
    <property type="match status" value="1"/>
</dbReference>
<dbReference type="InterPro" id="IPR003598">
    <property type="entry name" value="Ig_sub2"/>
</dbReference>
<dbReference type="SUPFAM" id="SSF48726">
    <property type="entry name" value="Immunoglobulin"/>
    <property type="match status" value="1"/>
</dbReference>
<dbReference type="Proteomes" id="UP000230423">
    <property type="component" value="Unassembled WGS sequence"/>
</dbReference>
<protein>
    <submittedName>
        <fullName evidence="2">Immunoglobulin domain protein</fullName>
    </submittedName>
</protein>
<dbReference type="InterPro" id="IPR007110">
    <property type="entry name" value="Ig-like_dom"/>
</dbReference>
<reference evidence="2 3" key="1">
    <citation type="submission" date="2015-09" db="EMBL/GenBank/DDBJ databases">
        <title>Draft genome of the parasitic nematode Teladorsagia circumcincta isolate WARC Sus (inbred).</title>
        <authorList>
            <person name="Mitreva M."/>
        </authorList>
    </citation>
    <scope>NUCLEOTIDE SEQUENCE [LARGE SCALE GENOMIC DNA]</scope>
    <source>
        <strain evidence="2 3">S</strain>
    </source>
</reference>
<organism evidence="2 3">
    <name type="scientific">Teladorsagia circumcincta</name>
    <name type="common">Brown stomach worm</name>
    <name type="synonym">Ostertagia circumcincta</name>
    <dbReference type="NCBI Taxonomy" id="45464"/>
    <lineage>
        <taxon>Eukaryota</taxon>
        <taxon>Metazoa</taxon>
        <taxon>Ecdysozoa</taxon>
        <taxon>Nematoda</taxon>
        <taxon>Chromadorea</taxon>
        <taxon>Rhabditida</taxon>
        <taxon>Rhabditina</taxon>
        <taxon>Rhabditomorpha</taxon>
        <taxon>Strongyloidea</taxon>
        <taxon>Trichostrongylidae</taxon>
        <taxon>Teladorsagia</taxon>
    </lineage>
</organism>
<feature type="domain" description="Ig-like" evidence="1">
    <location>
        <begin position="29"/>
        <end position="100"/>
    </location>
</feature>
<gene>
    <name evidence="2" type="ORF">TELCIR_07827</name>
</gene>
<dbReference type="SMART" id="SM00408">
    <property type="entry name" value="IGc2"/>
    <property type="match status" value="1"/>
</dbReference>
<accession>A0A2G9UJA5</accession>
<sequence length="124" mass="13587">MSSLAYFRPPVLRLPTGSVFHEVPNARPPKVIGAVKKAMAGDHVELLCPVFGYPEPFARWEKDGAPIDSSLSIEYDGNNLILAHAEATMNGVYTCIADNSFPMFVDGPAMPHQLIFEQKVIIDS</sequence>
<dbReference type="PROSITE" id="PS50835">
    <property type="entry name" value="IG_LIKE"/>
    <property type="match status" value="1"/>
</dbReference>
<dbReference type="InterPro" id="IPR036179">
    <property type="entry name" value="Ig-like_dom_sf"/>
</dbReference>
<keyword evidence="3" id="KW-1185">Reference proteome</keyword>
<evidence type="ECO:0000259" key="1">
    <source>
        <dbReference type="PROSITE" id="PS50835"/>
    </source>
</evidence>
<dbReference type="Pfam" id="PF13927">
    <property type="entry name" value="Ig_3"/>
    <property type="match status" value="1"/>
</dbReference>
<name>A0A2G9UJA5_TELCI</name>
<dbReference type="AlphaFoldDB" id="A0A2G9UJA5"/>
<dbReference type="InterPro" id="IPR013783">
    <property type="entry name" value="Ig-like_fold"/>
</dbReference>
<dbReference type="EMBL" id="KZ346312">
    <property type="protein sequence ID" value="PIO70324.1"/>
    <property type="molecule type" value="Genomic_DNA"/>
</dbReference>